<dbReference type="InterPro" id="IPR050113">
    <property type="entry name" value="Ub_conjugating_enzyme"/>
</dbReference>
<gene>
    <name evidence="7" type="ORF">B0I71DRAFT_135454</name>
    <name evidence="6" type="ORF">YALI1_D14585g</name>
</gene>
<reference evidence="7 9" key="2">
    <citation type="submission" date="2018-07" db="EMBL/GenBank/DDBJ databases">
        <title>Draft Genome Assemblies for Five Robust Yarrowia lipolytica Strains Exhibiting High Lipid Production and Pentose Sugar Utilization and Sugar Alcohol Secretion from Undetoxified Lignocellulosic Biomass Hydrolysates.</title>
        <authorList>
            <consortium name="DOE Joint Genome Institute"/>
            <person name="Walker C."/>
            <person name="Ryu S."/>
            <person name="Na H."/>
            <person name="Zane M."/>
            <person name="LaButti K."/>
            <person name="Lipzen A."/>
            <person name="Haridas S."/>
            <person name="Barry K."/>
            <person name="Grigoriev I.V."/>
            <person name="Quarterman J."/>
            <person name="Slininger P."/>
            <person name="Dien B."/>
            <person name="Trinh C.T."/>
        </authorList>
    </citation>
    <scope>NUCLEOTIDE SEQUENCE [LARGE SCALE GENOMIC DNA]</scope>
    <source>
        <strain evidence="7 9">YB392</strain>
    </source>
</reference>
<dbReference type="GeneID" id="2910367"/>
<feature type="region of interest" description="Disordered" evidence="4">
    <location>
        <begin position="174"/>
        <end position="252"/>
    </location>
</feature>
<sequence length="252" mass="28196">MASPAGFKRLTKEYQRIQDEPVPYILTRPTDANILEWYYVIQGPPDTDYEGGQYLGKVVFPSQYPYAPPSIRMLTPSGRFLPDTRLCLSISDYHPESWNPSWGMGTIMTGLLSFMTGTEHSTGCDTATNSFGRKKLAQESHAWNERNEHFKKWFENRQHVEKCMTTAIQTSKGEKKVDIKETSKSTSAPTATVISSASAASADSSSSPTSEKHKKPEVIDLDDSPPSTPRVKKKKKKPEVQGDSEFEPILLD</sequence>
<feature type="compositionally biased region" description="Low complexity" evidence="4">
    <location>
        <begin position="185"/>
        <end position="209"/>
    </location>
</feature>
<evidence type="ECO:0000313" key="7">
    <source>
        <dbReference type="EMBL" id="RDW23750.1"/>
    </source>
</evidence>
<evidence type="ECO:0000313" key="8">
    <source>
        <dbReference type="Proteomes" id="UP000182444"/>
    </source>
</evidence>
<dbReference type="Proteomes" id="UP000182444">
    <property type="component" value="Chromosome 1D"/>
</dbReference>
<evidence type="ECO:0000259" key="5">
    <source>
        <dbReference type="PROSITE" id="PS50127"/>
    </source>
</evidence>
<dbReference type="SMART" id="SM00212">
    <property type="entry name" value="UBCc"/>
    <property type="match status" value="1"/>
</dbReference>
<evidence type="ECO:0000256" key="4">
    <source>
        <dbReference type="SAM" id="MobiDB-lite"/>
    </source>
</evidence>
<dbReference type="PANTHER" id="PTHR24067">
    <property type="entry name" value="UBIQUITIN-CONJUGATING ENZYME E2"/>
    <property type="match status" value="1"/>
</dbReference>
<reference evidence="6 8" key="1">
    <citation type="journal article" date="2016" name="PLoS ONE">
        <title>Sequence Assembly of Yarrowia lipolytica Strain W29/CLIB89 Shows Transposable Element Diversity.</title>
        <authorList>
            <person name="Magnan C."/>
            <person name="Yu J."/>
            <person name="Chang I."/>
            <person name="Jahn E."/>
            <person name="Kanomata Y."/>
            <person name="Wu J."/>
            <person name="Zeller M."/>
            <person name="Oakes M."/>
            <person name="Baldi P."/>
            <person name="Sandmeyer S."/>
        </authorList>
    </citation>
    <scope>NUCLEOTIDE SEQUENCE [LARGE SCALE GENOMIC DNA]</scope>
    <source>
        <strain evidence="6">CLIB89</strain>
        <strain evidence="8">CLIB89(W29)</strain>
    </source>
</reference>
<dbReference type="KEGG" id="yli:2910367"/>
<feature type="compositionally biased region" description="Basic and acidic residues" evidence="4">
    <location>
        <begin position="174"/>
        <end position="183"/>
    </location>
</feature>
<dbReference type="VEuPathDB" id="FungiDB:YALI0_D11748g"/>
<evidence type="ECO:0000256" key="3">
    <source>
        <dbReference type="ARBA" id="ARBA00022840"/>
    </source>
</evidence>
<dbReference type="PROSITE" id="PS50127">
    <property type="entry name" value="UBC_2"/>
    <property type="match status" value="1"/>
</dbReference>
<dbReference type="InterPro" id="IPR016135">
    <property type="entry name" value="UBQ-conjugating_enzyme/RWD"/>
</dbReference>
<organism evidence="6 8">
    <name type="scientific">Yarrowia lipolytica</name>
    <name type="common">Candida lipolytica</name>
    <dbReference type="NCBI Taxonomy" id="4952"/>
    <lineage>
        <taxon>Eukaryota</taxon>
        <taxon>Fungi</taxon>
        <taxon>Dikarya</taxon>
        <taxon>Ascomycota</taxon>
        <taxon>Saccharomycotina</taxon>
        <taxon>Dipodascomycetes</taxon>
        <taxon>Dipodascales</taxon>
        <taxon>Dipodascales incertae sedis</taxon>
        <taxon>Yarrowia</taxon>
    </lineage>
</organism>
<name>A0A1D8NE70_YARLL</name>
<evidence type="ECO:0000313" key="6">
    <source>
        <dbReference type="EMBL" id="AOW03939.1"/>
    </source>
</evidence>
<dbReference type="AlphaFoldDB" id="A0A1D8NE70"/>
<dbReference type="SUPFAM" id="SSF54495">
    <property type="entry name" value="UBC-like"/>
    <property type="match status" value="1"/>
</dbReference>
<accession>A0A1D8NE70</accession>
<dbReference type="eggNOG" id="KOG0894">
    <property type="taxonomic scope" value="Eukaryota"/>
</dbReference>
<evidence type="ECO:0000313" key="9">
    <source>
        <dbReference type="Proteomes" id="UP000256601"/>
    </source>
</evidence>
<proteinExistence type="predicted"/>
<evidence type="ECO:0000256" key="1">
    <source>
        <dbReference type="ARBA" id="ARBA00022741"/>
    </source>
</evidence>
<dbReference type="Proteomes" id="UP000256601">
    <property type="component" value="Unassembled WGS sequence"/>
</dbReference>
<dbReference type="EMBL" id="CP017556">
    <property type="protein sequence ID" value="AOW03939.1"/>
    <property type="molecule type" value="Genomic_DNA"/>
</dbReference>
<keyword evidence="2" id="KW-0833">Ubl conjugation pathway</keyword>
<dbReference type="InterPro" id="IPR000608">
    <property type="entry name" value="UBC"/>
</dbReference>
<keyword evidence="3" id="KW-0067">ATP-binding</keyword>
<dbReference type="CDD" id="cd23799">
    <property type="entry name" value="UBCc_UBE2J"/>
    <property type="match status" value="1"/>
</dbReference>
<dbReference type="VEuPathDB" id="FungiDB:YALI1_D14585g"/>
<evidence type="ECO:0000256" key="2">
    <source>
        <dbReference type="ARBA" id="ARBA00022786"/>
    </source>
</evidence>
<keyword evidence="1" id="KW-0547">Nucleotide-binding</keyword>
<protein>
    <submittedName>
        <fullName evidence="7">Ubiquitin-conjugating enzyme/RWD-like protein</fullName>
    </submittedName>
</protein>
<dbReference type="GO" id="GO:0005524">
    <property type="term" value="F:ATP binding"/>
    <property type="evidence" value="ECO:0007669"/>
    <property type="project" value="UniProtKB-KW"/>
</dbReference>
<dbReference type="Pfam" id="PF00179">
    <property type="entry name" value="UQ_con"/>
    <property type="match status" value="1"/>
</dbReference>
<dbReference type="EMBL" id="KZ859067">
    <property type="protein sequence ID" value="RDW23750.1"/>
    <property type="molecule type" value="Genomic_DNA"/>
</dbReference>
<feature type="domain" description="UBC core" evidence="5">
    <location>
        <begin position="5"/>
        <end position="154"/>
    </location>
</feature>
<dbReference type="Gene3D" id="3.10.110.10">
    <property type="entry name" value="Ubiquitin Conjugating Enzyme"/>
    <property type="match status" value="1"/>
</dbReference>